<dbReference type="Pfam" id="PF01297">
    <property type="entry name" value="ZnuA"/>
    <property type="match status" value="1"/>
</dbReference>
<dbReference type="GO" id="GO:0046872">
    <property type="term" value="F:metal ion binding"/>
    <property type="evidence" value="ECO:0007669"/>
    <property type="project" value="UniProtKB-KW"/>
</dbReference>
<evidence type="ECO:0000256" key="1">
    <source>
        <dbReference type="ARBA" id="ARBA00004196"/>
    </source>
</evidence>
<evidence type="ECO:0000256" key="5">
    <source>
        <dbReference type="SAM" id="SignalP"/>
    </source>
</evidence>
<dbReference type="GO" id="GO:0030313">
    <property type="term" value="C:cell envelope"/>
    <property type="evidence" value="ECO:0007669"/>
    <property type="project" value="UniProtKB-SubCell"/>
</dbReference>
<comment type="subcellular location">
    <subcellularLocation>
        <location evidence="1">Cell envelope</location>
    </subcellularLocation>
</comment>
<sequence>MTGVNRMIAKKILSLIIVFLAFISPFVTAAPIQVLCAENFYGQVVKELGGPHVSVTSVITHVSGDPHLFSIQPGVLIKAASADLIIFNGADYDPWIKSILSNTARKHPLVLEAARLMNIKNGSNPHIWFMPQTMPVLARHVTDALTQLDPAHGDDYARQLKHFNDSYGAVLKKVDNLQKQFHGTPVIATEPLFNYMTDAIGLKMLGSGFQNSIMNDIPPTVSQIREFENALNEHKAKVFIYNNQVINPMTEKMLALAKEQHIPVVGVSEIMPSDTTFTAWIMEQLAKLDNALNQKQENK</sequence>
<proteinExistence type="predicted"/>
<dbReference type="OrthoDB" id="5296019at2"/>
<dbReference type="Gene3D" id="3.40.50.1980">
    <property type="entry name" value="Nitrogenase molybdenum iron protein domain"/>
    <property type="match status" value="2"/>
</dbReference>
<name>A0A5E4PF62_9COXI</name>
<dbReference type="InterPro" id="IPR006127">
    <property type="entry name" value="ZnuA-like"/>
</dbReference>
<evidence type="ECO:0000256" key="4">
    <source>
        <dbReference type="ARBA" id="ARBA00022729"/>
    </source>
</evidence>
<evidence type="ECO:0000256" key="2">
    <source>
        <dbReference type="ARBA" id="ARBA00022448"/>
    </source>
</evidence>
<gene>
    <name evidence="6" type="ORF">AQUSIP_09100</name>
</gene>
<dbReference type="KEGG" id="asip:AQUSIP_09100"/>
<keyword evidence="7" id="KW-1185">Reference proteome</keyword>
<keyword evidence="2" id="KW-0813">Transport</keyword>
<evidence type="ECO:0000313" key="7">
    <source>
        <dbReference type="Proteomes" id="UP000324194"/>
    </source>
</evidence>
<feature type="chain" id="PRO_5022927480" evidence="5">
    <location>
        <begin position="30"/>
        <end position="299"/>
    </location>
</feature>
<dbReference type="InterPro" id="IPR050492">
    <property type="entry name" value="Bact_metal-bind_prot9"/>
</dbReference>
<dbReference type="PANTHER" id="PTHR42953">
    <property type="entry name" value="HIGH-AFFINITY ZINC UPTAKE SYSTEM PROTEIN ZNUA-RELATED"/>
    <property type="match status" value="1"/>
</dbReference>
<dbReference type="GO" id="GO:0030001">
    <property type="term" value="P:metal ion transport"/>
    <property type="evidence" value="ECO:0007669"/>
    <property type="project" value="InterPro"/>
</dbReference>
<dbReference type="SUPFAM" id="SSF53807">
    <property type="entry name" value="Helical backbone' metal receptor"/>
    <property type="match status" value="1"/>
</dbReference>
<dbReference type="Proteomes" id="UP000324194">
    <property type="component" value="Chromosome 1"/>
</dbReference>
<dbReference type="EMBL" id="LR699119">
    <property type="protein sequence ID" value="VVC75620.1"/>
    <property type="molecule type" value="Genomic_DNA"/>
</dbReference>
<keyword evidence="3" id="KW-0479">Metal-binding</keyword>
<reference evidence="6 7" key="1">
    <citation type="submission" date="2019-08" db="EMBL/GenBank/DDBJ databases">
        <authorList>
            <person name="Guy L."/>
        </authorList>
    </citation>
    <scope>NUCLEOTIDE SEQUENCE [LARGE SCALE GENOMIC DNA]</scope>
    <source>
        <strain evidence="6 7">SGT-108</strain>
    </source>
</reference>
<feature type="signal peptide" evidence="5">
    <location>
        <begin position="1"/>
        <end position="29"/>
    </location>
</feature>
<accession>A0A5E4PF62</accession>
<keyword evidence="4 5" id="KW-0732">Signal</keyword>
<dbReference type="AlphaFoldDB" id="A0A5E4PF62"/>
<evidence type="ECO:0000313" key="6">
    <source>
        <dbReference type="EMBL" id="VVC75620.1"/>
    </source>
</evidence>
<evidence type="ECO:0000256" key="3">
    <source>
        <dbReference type="ARBA" id="ARBA00022723"/>
    </source>
</evidence>
<organism evidence="6 7">
    <name type="scientific">Aquicella siphonis</name>
    <dbReference type="NCBI Taxonomy" id="254247"/>
    <lineage>
        <taxon>Bacteria</taxon>
        <taxon>Pseudomonadati</taxon>
        <taxon>Pseudomonadota</taxon>
        <taxon>Gammaproteobacteria</taxon>
        <taxon>Legionellales</taxon>
        <taxon>Coxiellaceae</taxon>
        <taxon>Aquicella</taxon>
    </lineage>
</organism>
<protein>
    <submittedName>
        <fullName evidence="6">Putative periplasmic iron-binding protein</fullName>
    </submittedName>
</protein>
<dbReference type="PANTHER" id="PTHR42953:SF1">
    <property type="entry name" value="METAL-BINDING PROTEIN HI_0362-RELATED"/>
    <property type="match status" value="1"/>
</dbReference>